<dbReference type="Proteomes" id="UP000052023">
    <property type="component" value="Unassembled WGS sequence"/>
</dbReference>
<dbReference type="InterPro" id="IPR050190">
    <property type="entry name" value="UPF0213_domain"/>
</dbReference>
<dbReference type="CDD" id="cd10448">
    <property type="entry name" value="GIY-YIG_unchar_3"/>
    <property type="match status" value="1"/>
</dbReference>
<dbReference type="EMBL" id="LLYA01000024">
    <property type="protein sequence ID" value="KRR29424.1"/>
    <property type="molecule type" value="Genomic_DNA"/>
</dbReference>
<reference evidence="3 4" key="1">
    <citation type="submission" date="2014-03" db="EMBL/GenBank/DDBJ databases">
        <title>Bradyrhizobium valentinum sp. nov., isolated from effective nodules of Lupinus mariae-josephae, a lupine endemic of basic-lime soils in Eastern Spain.</title>
        <authorList>
            <person name="Duran D."/>
            <person name="Rey L."/>
            <person name="Navarro A."/>
            <person name="Busquets A."/>
            <person name="Imperial J."/>
            <person name="Ruiz-Argueso T."/>
        </authorList>
    </citation>
    <scope>NUCLEOTIDE SEQUENCE [LARGE SCALE GENOMIC DNA]</scope>
    <source>
        <strain evidence="3 4">Ro19</strain>
    </source>
</reference>
<evidence type="ECO:0000313" key="4">
    <source>
        <dbReference type="Proteomes" id="UP000052023"/>
    </source>
</evidence>
<dbReference type="AlphaFoldDB" id="A0A0R3NHE5"/>
<dbReference type="SMART" id="SM00465">
    <property type="entry name" value="GIYc"/>
    <property type="match status" value="1"/>
</dbReference>
<protein>
    <submittedName>
        <fullName evidence="3">GIY-YIG nuclease</fullName>
    </submittedName>
</protein>
<dbReference type="Pfam" id="PF01541">
    <property type="entry name" value="GIY-YIG"/>
    <property type="match status" value="1"/>
</dbReference>
<name>A0A0R3NHE5_9BRAD</name>
<dbReference type="InterPro" id="IPR035901">
    <property type="entry name" value="GIY-YIG_endonuc_sf"/>
</dbReference>
<evidence type="ECO:0000313" key="3">
    <source>
        <dbReference type="EMBL" id="KRR29424.1"/>
    </source>
</evidence>
<accession>A0A0R3NHE5</accession>
<dbReference type="PANTHER" id="PTHR34477">
    <property type="entry name" value="UPF0213 PROTEIN YHBQ"/>
    <property type="match status" value="1"/>
</dbReference>
<evidence type="ECO:0000259" key="2">
    <source>
        <dbReference type="PROSITE" id="PS50164"/>
    </source>
</evidence>
<proteinExistence type="inferred from homology"/>
<organism evidence="3 4">
    <name type="scientific">Bradyrhizobium retamae</name>
    <dbReference type="NCBI Taxonomy" id="1300035"/>
    <lineage>
        <taxon>Bacteria</taxon>
        <taxon>Pseudomonadati</taxon>
        <taxon>Pseudomonadota</taxon>
        <taxon>Alphaproteobacteria</taxon>
        <taxon>Hyphomicrobiales</taxon>
        <taxon>Nitrobacteraceae</taxon>
        <taxon>Bradyrhizobium</taxon>
    </lineage>
</organism>
<dbReference type="InterPro" id="IPR000305">
    <property type="entry name" value="GIY-YIG_endonuc"/>
</dbReference>
<sequence>MGTRSYYVYILASRIGGTLYIGVTNDLVRRVGEHKLKIAEGFTKKYEVSRLVYFEAFDQIEFAIQREKRLKKWPRAWKISLIEKQNPDWIDLYPEIAGGGG</sequence>
<feature type="domain" description="GIY-YIG" evidence="2">
    <location>
        <begin position="4"/>
        <end position="80"/>
    </location>
</feature>
<comment type="caution">
    <text evidence="3">The sequence shown here is derived from an EMBL/GenBank/DDBJ whole genome shotgun (WGS) entry which is preliminary data.</text>
</comment>
<keyword evidence="4" id="KW-1185">Reference proteome</keyword>
<dbReference type="Gene3D" id="3.40.1440.10">
    <property type="entry name" value="GIY-YIG endonuclease"/>
    <property type="match status" value="1"/>
</dbReference>
<dbReference type="RefSeq" id="WP_057841933.1">
    <property type="nucleotide sequence ID" value="NZ_LLYA01000024.1"/>
</dbReference>
<evidence type="ECO:0000256" key="1">
    <source>
        <dbReference type="ARBA" id="ARBA00007435"/>
    </source>
</evidence>
<dbReference type="OrthoDB" id="287318at2"/>
<gene>
    <name evidence="3" type="ORF">CQ13_15945</name>
</gene>
<dbReference type="SUPFAM" id="SSF82771">
    <property type="entry name" value="GIY-YIG endonuclease"/>
    <property type="match status" value="1"/>
</dbReference>
<comment type="similarity">
    <text evidence="1">Belongs to the UPF0213 family.</text>
</comment>
<dbReference type="PROSITE" id="PS50164">
    <property type="entry name" value="GIY_YIG"/>
    <property type="match status" value="1"/>
</dbReference>
<dbReference type="PANTHER" id="PTHR34477:SF5">
    <property type="entry name" value="BSL5627 PROTEIN"/>
    <property type="match status" value="1"/>
</dbReference>